<feature type="compositionally biased region" description="Polar residues" evidence="3">
    <location>
        <begin position="203"/>
        <end position="227"/>
    </location>
</feature>
<organism evidence="5">
    <name type="scientific">Cacopsylla melanoneura</name>
    <dbReference type="NCBI Taxonomy" id="428564"/>
    <lineage>
        <taxon>Eukaryota</taxon>
        <taxon>Metazoa</taxon>
        <taxon>Ecdysozoa</taxon>
        <taxon>Arthropoda</taxon>
        <taxon>Hexapoda</taxon>
        <taxon>Insecta</taxon>
        <taxon>Pterygota</taxon>
        <taxon>Neoptera</taxon>
        <taxon>Paraneoptera</taxon>
        <taxon>Hemiptera</taxon>
        <taxon>Sternorrhyncha</taxon>
        <taxon>Psylloidea</taxon>
        <taxon>Psyllidae</taxon>
        <taxon>Psyllinae</taxon>
        <taxon>Cacopsylla</taxon>
    </lineage>
</organism>
<dbReference type="InterPro" id="IPR036259">
    <property type="entry name" value="MFS_trans_sf"/>
</dbReference>
<feature type="transmembrane region" description="Helical" evidence="4">
    <location>
        <begin position="326"/>
        <end position="346"/>
    </location>
</feature>
<dbReference type="EMBL" id="HBUF01209314">
    <property type="protein sequence ID" value="CAG6665052.1"/>
    <property type="molecule type" value="Transcribed_RNA"/>
</dbReference>
<dbReference type="Gene3D" id="1.20.1250.20">
    <property type="entry name" value="MFS general substrate transporter like domains"/>
    <property type="match status" value="1"/>
</dbReference>
<keyword evidence="4" id="KW-1133">Transmembrane helix</keyword>
<keyword evidence="2 4" id="KW-0472">Membrane</keyword>
<protein>
    <submittedName>
        <fullName evidence="5">Thiamine transporter 2</fullName>
    </submittedName>
</protein>
<feature type="transmembrane region" description="Helical" evidence="4">
    <location>
        <begin position="103"/>
        <end position="121"/>
    </location>
</feature>
<evidence type="ECO:0000256" key="2">
    <source>
        <dbReference type="PIRNR" id="PIRNR028739"/>
    </source>
</evidence>
<accession>A0A8D8SDL5</accession>
<feature type="transmembrane region" description="Helical" evidence="4">
    <location>
        <begin position="46"/>
        <end position="66"/>
    </location>
</feature>
<reference evidence="5" key="1">
    <citation type="submission" date="2021-05" db="EMBL/GenBank/DDBJ databases">
        <authorList>
            <person name="Alioto T."/>
            <person name="Alioto T."/>
            <person name="Gomez Garrido J."/>
        </authorList>
    </citation>
    <scope>NUCLEOTIDE SEQUENCE</scope>
</reference>
<dbReference type="AlphaFoldDB" id="A0A8D8SDL5"/>
<evidence type="ECO:0000256" key="3">
    <source>
        <dbReference type="SAM" id="MobiDB-lite"/>
    </source>
</evidence>
<comment type="subcellular location">
    <subcellularLocation>
        <location evidence="2">Membrane</location>
        <topology evidence="2">Multi-pass membrane protein</topology>
    </subcellularLocation>
</comment>
<dbReference type="EMBL" id="HBUF01209315">
    <property type="protein sequence ID" value="CAG6665053.1"/>
    <property type="molecule type" value="Transcribed_RNA"/>
</dbReference>
<dbReference type="NCBIfam" id="TIGR00806">
    <property type="entry name" value="rfc"/>
    <property type="match status" value="1"/>
</dbReference>
<dbReference type="PANTHER" id="PTHR10686:SF18">
    <property type="entry name" value="IP11787P-RELATED"/>
    <property type="match status" value="1"/>
</dbReference>
<evidence type="ECO:0000256" key="4">
    <source>
        <dbReference type="SAM" id="Phobius"/>
    </source>
</evidence>
<dbReference type="Pfam" id="PF01770">
    <property type="entry name" value="Folate_carrier"/>
    <property type="match status" value="1"/>
</dbReference>
<dbReference type="InterPro" id="IPR002666">
    <property type="entry name" value="Folate_carrier"/>
</dbReference>
<feature type="transmembrane region" description="Helical" evidence="4">
    <location>
        <begin position="73"/>
        <end position="91"/>
    </location>
</feature>
<keyword evidence="4" id="KW-0812">Transmembrane</keyword>
<feature type="transmembrane region" description="Helical" evidence="4">
    <location>
        <begin position="418"/>
        <end position="443"/>
    </location>
</feature>
<comment type="similarity">
    <text evidence="1 2">Belongs to the reduced folate carrier (RFC) transporter (TC 2.A.48) family.</text>
</comment>
<name>A0A8D8SDL5_9HEMI</name>
<dbReference type="GO" id="GO:0005886">
    <property type="term" value="C:plasma membrane"/>
    <property type="evidence" value="ECO:0007669"/>
    <property type="project" value="UniProtKB-UniRule"/>
</dbReference>
<feature type="transmembrane region" description="Helical" evidence="4">
    <location>
        <begin position="262"/>
        <end position="284"/>
    </location>
</feature>
<feature type="transmembrane region" description="Helical" evidence="4">
    <location>
        <begin position="382"/>
        <end position="406"/>
    </location>
</feature>
<feature type="transmembrane region" description="Helical" evidence="4">
    <location>
        <begin position="133"/>
        <end position="155"/>
    </location>
</feature>
<dbReference type="PANTHER" id="PTHR10686">
    <property type="entry name" value="FOLATE TRANSPORTER"/>
    <property type="match status" value="1"/>
</dbReference>
<evidence type="ECO:0000313" key="5">
    <source>
        <dbReference type="EMBL" id="CAG6665051.1"/>
    </source>
</evidence>
<dbReference type="EMBL" id="HBUF01209313">
    <property type="protein sequence ID" value="CAG6665051.1"/>
    <property type="molecule type" value="Transcribed_RNA"/>
</dbReference>
<feature type="region of interest" description="Disordered" evidence="3">
    <location>
        <begin position="203"/>
        <end position="233"/>
    </location>
</feature>
<dbReference type="SUPFAM" id="SSF103473">
    <property type="entry name" value="MFS general substrate transporter"/>
    <property type="match status" value="1"/>
</dbReference>
<feature type="transmembrane region" description="Helical" evidence="4">
    <location>
        <begin position="167"/>
        <end position="185"/>
    </location>
</feature>
<keyword evidence="2" id="KW-0813">Transport</keyword>
<dbReference type="GO" id="GO:0090482">
    <property type="term" value="F:vitamin transmembrane transporter activity"/>
    <property type="evidence" value="ECO:0007669"/>
    <property type="project" value="InterPro"/>
</dbReference>
<dbReference type="EMBL" id="HBUF01381384">
    <property type="protein sequence ID" value="CAG6730416.1"/>
    <property type="molecule type" value="Transcribed_RNA"/>
</dbReference>
<evidence type="ECO:0000256" key="1">
    <source>
        <dbReference type="ARBA" id="ARBA00005773"/>
    </source>
</evidence>
<feature type="transmembrane region" description="Helical" evidence="4">
    <location>
        <begin position="296"/>
        <end position="314"/>
    </location>
</feature>
<sequence>MESWVKLSIWIGIFGFFKEFRPEDPYIIQYLTGPKMNFTDEQVNQIIFPVSTYTSMIELVFVFLITDWLRYKPVVVVCALSGVIVQIMLIWCRGVTAMQVMEVFYGTMSSTEVAYYTYIYAKVDPQYFQQVTSYMRASVLTGRFLSSVVSQIFLFWKIMTIDELNDLTLVGMICAFFWALGLPSVPRSLYFHREVLPAPNNGSIGVPSESTSNGVHRNGAIPSTTPKTEPPSRSCCSSSSYVLGFLWDDFKFAFTNMYVIKWSVWVAVGTCGYTQFMGYVQLLWQNVDKNMTQYNGAVEAVYTLISASAAFLFGRIALNWKVHGDCLLGVLTLVGGILVTFSAFATSMIFCYGVYIVFGTLYHIQMTVAYSEIAKNIKPDSYALVFGVNSLVSLICQTILIYTVASDQMFKLPIQSQFVVYGGSFIVVGAIYLVKSIFTYLNVYTSRRIIASKDNSS</sequence>
<proteinExistence type="inferred from homology"/>
<dbReference type="PIRSF" id="PIRSF028739">
    <property type="entry name" value="Folate_carrier"/>
    <property type="match status" value="1"/>
</dbReference>